<dbReference type="KEGG" id="vg:8746244"/>
<evidence type="ECO:0000313" key="1">
    <source>
        <dbReference type="EMBL" id="ADB03799.1"/>
    </source>
</evidence>
<protein>
    <submittedName>
        <fullName evidence="1">Uncharacterized protein</fullName>
    </submittedName>
</protein>
<dbReference type="EMBL" id="GU071086">
    <property type="protein sequence ID" value="ADB03799.1"/>
    <property type="molecule type" value="Genomic_DNA"/>
</dbReference>
<gene>
    <name evidence="1" type="ORF">MAR_ORF006</name>
</gene>
<dbReference type="OrthoDB" id="34999at10239"/>
<organismHost>
    <name type="scientific">Acanthamoeba</name>
    <dbReference type="NCBI Taxonomy" id="5754"/>
</organismHost>
<sequence length="160" mass="18788">MEMESELLPILKDFLIEEHHLREEDIDVSLNTAEEHLDDYRSAVSGVSTEIFLKEKESLLCSWSEFPIEGEETLFFVDWAFQTRENAINILKLFIRESNLLCKFHLERLGKTLQRNSFLEQENKKLLQGNEKLRQKNRKLRYSPGGSGFSKAREHFLGLL</sequence>
<organism evidence="1 2">
    <name type="scientific">Marseillevirus marseillevirus</name>
    <name type="common">GBM</name>
    <dbReference type="NCBI Taxonomy" id="694581"/>
    <lineage>
        <taxon>Viruses</taxon>
        <taxon>Varidnaviria</taxon>
        <taxon>Bamfordvirae</taxon>
        <taxon>Nucleocytoviricota</taxon>
        <taxon>Megaviricetes</taxon>
        <taxon>Pimascovirales</taxon>
        <taxon>Pimascovirales incertae sedis</taxon>
        <taxon>Marseilleviridae</taxon>
        <taxon>Marseillevirus</taxon>
        <taxon>Marseillevirus massiliense</taxon>
    </lineage>
</organism>
<dbReference type="RefSeq" id="YP_003406761.1">
    <property type="nucleotide sequence ID" value="NC_013756.1"/>
</dbReference>
<proteinExistence type="predicted"/>
<dbReference type="Proteomes" id="UP000029780">
    <property type="component" value="Segment"/>
</dbReference>
<name>D2XA22_GBMV</name>
<evidence type="ECO:0000313" key="2">
    <source>
        <dbReference type="Proteomes" id="UP000029780"/>
    </source>
</evidence>
<reference evidence="1 2" key="1">
    <citation type="journal article" date="2009" name="Proc. Natl. Acad. Sci. U.S.A.">
        <title>Giant Marseillevirus highlights the role of amoebae as a melting pot in emergence of chimeric microorganisms.</title>
        <authorList>
            <person name="Boyer M."/>
            <person name="Yutin N."/>
            <person name="Pagnier I."/>
            <person name="Barrassi L."/>
            <person name="Fournous G."/>
            <person name="Espinosa L."/>
            <person name="Robert C."/>
            <person name="Azza S."/>
            <person name="Sun S."/>
            <person name="Rossmann M.G."/>
            <person name="Suzan-Monti M."/>
            <person name="La Scola B."/>
            <person name="Koonin E.V."/>
            <person name="Raoult D."/>
        </authorList>
    </citation>
    <scope>NUCLEOTIDE SEQUENCE [LARGE SCALE GENOMIC DNA]</scope>
    <source>
        <strain evidence="1 2">T19</strain>
    </source>
</reference>
<accession>D2XA22</accession>
<dbReference type="GeneID" id="8746244"/>
<keyword evidence="2" id="KW-1185">Reference proteome</keyword>